<comment type="caution">
    <text evidence="2">The sequence shown here is derived from an EMBL/GenBank/DDBJ whole genome shotgun (WGS) entry which is preliminary data.</text>
</comment>
<evidence type="ECO:0000256" key="1">
    <source>
        <dbReference type="SAM" id="MobiDB-lite"/>
    </source>
</evidence>
<dbReference type="AlphaFoldDB" id="A0AAV8PTQ7"/>
<keyword evidence="3" id="KW-1185">Reference proteome</keyword>
<reference evidence="2 3" key="1">
    <citation type="submission" date="2022-12" db="EMBL/GenBank/DDBJ databases">
        <title>Chromosome-scale assembly of the Ensete ventricosum genome.</title>
        <authorList>
            <person name="Dussert Y."/>
            <person name="Stocks J."/>
            <person name="Wendawek A."/>
            <person name="Woldeyes F."/>
            <person name="Nichols R.A."/>
            <person name="Borrell J.S."/>
        </authorList>
    </citation>
    <scope>NUCLEOTIDE SEQUENCE [LARGE SCALE GENOMIC DNA]</scope>
    <source>
        <strain evidence="3">cv. Maze</strain>
        <tissue evidence="2">Seeds</tissue>
    </source>
</reference>
<accession>A0AAV8PTQ7</accession>
<evidence type="ECO:0000313" key="3">
    <source>
        <dbReference type="Proteomes" id="UP001222027"/>
    </source>
</evidence>
<dbReference type="Proteomes" id="UP001222027">
    <property type="component" value="Unassembled WGS sequence"/>
</dbReference>
<evidence type="ECO:0000313" key="2">
    <source>
        <dbReference type="EMBL" id="KAJ8460309.1"/>
    </source>
</evidence>
<name>A0AAV8PTQ7_ENSVE</name>
<gene>
    <name evidence="2" type="ORF">OPV22_033235</name>
</gene>
<proteinExistence type="predicted"/>
<feature type="region of interest" description="Disordered" evidence="1">
    <location>
        <begin position="20"/>
        <end position="65"/>
    </location>
</feature>
<organism evidence="2 3">
    <name type="scientific">Ensete ventricosum</name>
    <name type="common">Abyssinian banana</name>
    <name type="synonym">Musa ensete</name>
    <dbReference type="NCBI Taxonomy" id="4639"/>
    <lineage>
        <taxon>Eukaryota</taxon>
        <taxon>Viridiplantae</taxon>
        <taxon>Streptophyta</taxon>
        <taxon>Embryophyta</taxon>
        <taxon>Tracheophyta</taxon>
        <taxon>Spermatophyta</taxon>
        <taxon>Magnoliopsida</taxon>
        <taxon>Liliopsida</taxon>
        <taxon>Zingiberales</taxon>
        <taxon>Musaceae</taxon>
        <taxon>Ensete</taxon>
    </lineage>
</organism>
<feature type="compositionally biased region" description="Low complexity" evidence="1">
    <location>
        <begin position="48"/>
        <end position="62"/>
    </location>
</feature>
<sequence>MAPKKNRARLIESRKQPCPCIRAVESPGGGHPAATSRLPGQSAAPRLSSTPPTQETPSSQETFSVPLREGEQSYEFVNFTASGEVRLDPDQLKKMKLDCSSSLKRVMSQLLGAMPFVVGLTNDLQRLVDGDKSKEAMEQIINLSDSLDVIFYDCSFDMKHLAWKFKRQLGERFLQ</sequence>
<protein>
    <submittedName>
        <fullName evidence="2">Uncharacterized protein</fullName>
    </submittedName>
</protein>
<dbReference type="EMBL" id="JAQQAF010000009">
    <property type="protein sequence ID" value="KAJ8460309.1"/>
    <property type="molecule type" value="Genomic_DNA"/>
</dbReference>